<keyword evidence="3" id="KW-1185">Reference proteome</keyword>
<evidence type="ECO:0000313" key="2">
    <source>
        <dbReference type="EMBL" id="MFC6879592.1"/>
    </source>
</evidence>
<dbReference type="RefSeq" id="WP_160821566.1">
    <property type="nucleotide sequence ID" value="NZ_JBHSXE010000001.1"/>
</dbReference>
<feature type="domain" description="Tc toxin complex TcA C-terminal TcB-binding" evidence="1">
    <location>
        <begin position="761"/>
        <end position="930"/>
    </location>
</feature>
<protein>
    <recommendedName>
        <fullName evidence="1">Tc toxin complex TcA C-terminal TcB-binding domain-containing protein</fullName>
    </recommendedName>
</protein>
<dbReference type="Pfam" id="PF18276">
    <property type="entry name" value="TcA_TcB_BD"/>
    <property type="match status" value="1"/>
</dbReference>
<name>A0ABW2CDG6_9ACTN</name>
<sequence length="1198" mass="130307">MIDTAGAGVRENEARGPAVHSLDPVAMVAYRDHLRGTWTNMVGRVVVDAKRISEQQALQQLANRFHQDFTVSSTESRPVNEILIPILREILTAPTGGTFGFGVPAAQIPARGDATARRYLDTLIGLTKVSAAELSLRYRTDFGRQDGETSSAVAENIRTLQAFFRDGFQSAPDPVHTDPDVLGQPIVPKVMQGRAPFFLEEDEWLARRRPVPLENYFQIRTIFSIEVKPEEREEIRKRAVGVGTRPELFRLYSGAIDVMEKIEKAYRYLDLREYRAAYDLAASAAGDTFGHLQNDHVEKVNVVEEFGKRKQIEVASLNDLTKITDLWTVTGPGNGQWDQWADGERLRIVCGLVYADAFTLPALLAQAALGLGDYSMAARLSARVAAFAIGKGAADAKYAWRSHYLFAEEGDDTAWSGFRLYHDGPLPYTVDTAETRQLPTPDDDDDYYWGAGRDEWPSWKFTRLLIPAGMHPVELRYFELQLGVAMLDWADTLYRTDEPANVQRARELYKGVYYLHGEAPPIGPAWSNPPVPPAAERPNPAHTSQLSRARLGFSQISAGLNCFGFAPDMVPLLRYSTLKAAADTLAASAQSVQEDFLNAMAQLEGSLIENMKDSAMLQRASLQSRIARQQAGVAADQIVMATDVVGQVRKQIESVKAEIADHDSFFGQLGDYLGGMGDIVSGLPGWATGPVGTSAAVEAGFSSEVSTGLLGMGTAATTVTGMGAFFVASYITLSSMASTANGRRAHLAELQNRTLPVAEAQLDIAQRSAAIAGLQQRIADVDAQLAADLLEFAQVRFLNVEFWSSMATLLQRILRRYLDLATRTAWLAERALAYEHNTAVDLVRTDYFPVARGGAGGADQLRLDLANLQIRHLESVRELVPVKHTISLARDLPLQFAQLRATGRCRFQTLEAAVRAAYPGTYGHRVMAVTPRVLQAAGTAPVRGLLSNTGVSQIGAPDGTMEPSVRPADALPISEFDLGTADREIYGLPGSALMQFEGGGFQSQWTLEFPAAANLSGMRDVVDVLVTFDLRAQYTSALHHGQAAAAAPTEIDRFILVSAFQSGLEGLKDLREGRLHAVLAFNLAKLGLPAAEKSRTINNLAVLVCGAEGEEPIKAKVSVTLPRPVSVPVSMPKGIAFSNRPPITDPQSTAPPSPLNVLGGVPADQTVSVTIDHIDNTDVDFENVRDVLLGVDYKAQIS</sequence>
<gene>
    <name evidence="2" type="ORF">ACFQKB_07405</name>
</gene>
<evidence type="ECO:0000313" key="3">
    <source>
        <dbReference type="Proteomes" id="UP001596380"/>
    </source>
</evidence>
<accession>A0ABW2CDG6</accession>
<dbReference type="EMBL" id="JBHSXS010000003">
    <property type="protein sequence ID" value="MFC6879592.1"/>
    <property type="molecule type" value="Genomic_DNA"/>
</dbReference>
<proteinExistence type="predicted"/>
<evidence type="ECO:0000259" key="1">
    <source>
        <dbReference type="Pfam" id="PF18276"/>
    </source>
</evidence>
<organism evidence="2 3">
    <name type="scientific">Actinomadura yumaensis</name>
    <dbReference type="NCBI Taxonomy" id="111807"/>
    <lineage>
        <taxon>Bacteria</taxon>
        <taxon>Bacillati</taxon>
        <taxon>Actinomycetota</taxon>
        <taxon>Actinomycetes</taxon>
        <taxon>Streptosporangiales</taxon>
        <taxon>Thermomonosporaceae</taxon>
        <taxon>Actinomadura</taxon>
    </lineage>
</organism>
<dbReference type="Proteomes" id="UP001596380">
    <property type="component" value="Unassembled WGS sequence"/>
</dbReference>
<reference evidence="3" key="1">
    <citation type="journal article" date="2019" name="Int. J. Syst. Evol. Microbiol.">
        <title>The Global Catalogue of Microorganisms (GCM) 10K type strain sequencing project: providing services to taxonomists for standard genome sequencing and annotation.</title>
        <authorList>
            <consortium name="The Broad Institute Genomics Platform"/>
            <consortium name="The Broad Institute Genome Sequencing Center for Infectious Disease"/>
            <person name="Wu L."/>
            <person name="Ma J."/>
        </authorList>
    </citation>
    <scope>NUCLEOTIDE SEQUENCE [LARGE SCALE GENOMIC DNA]</scope>
    <source>
        <strain evidence="3">JCM 3369</strain>
    </source>
</reference>
<comment type="caution">
    <text evidence="2">The sequence shown here is derived from an EMBL/GenBank/DDBJ whole genome shotgun (WGS) entry which is preliminary data.</text>
</comment>
<dbReference type="InterPro" id="IPR040840">
    <property type="entry name" value="TcA_TcB_BD"/>
</dbReference>